<organism evidence="2 3">
    <name type="scientific">Massilia phyllostachyos</name>
    <dbReference type="NCBI Taxonomy" id="2898585"/>
    <lineage>
        <taxon>Bacteria</taxon>
        <taxon>Pseudomonadati</taxon>
        <taxon>Pseudomonadota</taxon>
        <taxon>Betaproteobacteria</taxon>
        <taxon>Burkholderiales</taxon>
        <taxon>Oxalobacteraceae</taxon>
        <taxon>Telluria group</taxon>
        <taxon>Massilia</taxon>
    </lineage>
</organism>
<proteinExistence type="predicted"/>
<evidence type="ECO:0000313" key="2">
    <source>
        <dbReference type="EMBL" id="MCD2516516.1"/>
    </source>
</evidence>
<keyword evidence="1" id="KW-0472">Membrane</keyword>
<protein>
    <recommendedName>
        <fullName evidence="4">Transmembrane protein</fullName>
    </recommendedName>
</protein>
<dbReference type="RefSeq" id="WP_231057831.1">
    <property type="nucleotide sequence ID" value="NZ_JAJNOC010000002.1"/>
</dbReference>
<dbReference type="Proteomes" id="UP001179361">
    <property type="component" value="Unassembled WGS sequence"/>
</dbReference>
<accession>A0ABS8Q440</accession>
<reference evidence="2" key="1">
    <citation type="submission" date="2021-11" db="EMBL/GenBank/DDBJ databases">
        <title>The complete genome of Massilia sp sp. G4R7.</title>
        <authorList>
            <person name="Liu L."/>
            <person name="Yue J."/>
            <person name="Yuan J."/>
            <person name="Yang F."/>
            <person name="Li L."/>
        </authorList>
    </citation>
    <scope>NUCLEOTIDE SEQUENCE</scope>
    <source>
        <strain evidence="2">G4R7</strain>
    </source>
</reference>
<evidence type="ECO:0000313" key="3">
    <source>
        <dbReference type="Proteomes" id="UP001179361"/>
    </source>
</evidence>
<gene>
    <name evidence="2" type="ORF">LQ564_09365</name>
</gene>
<keyword evidence="1" id="KW-0812">Transmembrane</keyword>
<sequence length="119" mass="13768">MSQDLVMDRGTEDAKQFARILYVAHALTFLFSAGLLSLLVLIVNYVKRPDTQGTIVYSHHSWMIRSFWWYLVWVVVGAVLFATIIGIFFAWIVWGVAWLWAAYRIIRGFLDLNANRAMP</sequence>
<evidence type="ECO:0000256" key="1">
    <source>
        <dbReference type="SAM" id="Phobius"/>
    </source>
</evidence>
<evidence type="ECO:0008006" key="4">
    <source>
        <dbReference type="Google" id="ProtNLM"/>
    </source>
</evidence>
<keyword evidence="3" id="KW-1185">Reference proteome</keyword>
<dbReference type="EMBL" id="JAJNOC010000002">
    <property type="protein sequence ID" value="MCD2516516.1"/>
    <property type="molecule type" value="Genomic_DNA"/>
</dbReference>
<comment type="caution">
    <text evidence="2">The sequence shown here is derived from an EMBL/GenBank/DDBJ whole genome shotgun (WGS) entry which is preliminary data.</text>
</comment>
<name>A0ABS8Q440_9BURK</name>
<feature type="transmembrane region" description="Helical" evidence="1">
    <location>
        <begin position="20"/>
        <end position="46"/>
    </location>
</feature>
<feature type="transmembrane region" description="Helical" evidence="1">
    <location>
        <begin position="67"/>
        <end position="94"/>
    </location>
</feature>
<keyword evidence="1" id="KW-1133">Transmembrane helix</keyword>